<proteinExistence type="predicted"/>
<protein>
    <submittedName>
        <fullName evidence="1">Uncharacterized protein</fullName>
    </submittedName>
</protein>
<evidence type="ECO:0000313" key="2">
    <source>
        <dbReference type="Proteomes" id="UP001469553"/>
    </source>
</evidence>
<evidence type="ECO:0000313" key="1">
    <source>
        <dbReference type="EMBL" id="MEQ2306908.1"/>
    </source>
</evidence>
<accession>A0ABV0ZKZ3</accession>
<reference evidence="1 2" key="1">
    <citation type="submission" date="2021-06" db="EMBL/GenBank/DDBJ databases">
        <authorList>
            <person name="Palmer J.M."/>
        </authorList>
    </citation>
    <scope>NUCLEOTIDE SEQUENCE [LARGE SCALE GENOMIC DNA]</scope>
    <source>
        <strain evidence="1 2">AS_MEX2019</strain>
        <tissue evidence="1">Muscle</tissue>
    </source>
</reference>
<comment type="caution">
    <text evidence="1">The sequence shown here is derived from an EMBL/GenBank/DDBJ whole genome shotgun (WGS) entry which is preliminary data.</text>
</comment>
<dbReference type="Proteomes" id="UP001469553">
    <property type="component" value="Unassembled WGS sequence"/>
</dbReference>
<dbReference type="EMBL" id="JAHRIP010066661">
    <property type="protein sequence ID" value="MEQ2306908.1"/>
    <property type="molecule type" value="Genomic_DNA"/>
</dbReference>
<organism evidence="1 2">
    <name type="scientific">Ameca splendens</name>
    <dbReference type="NCBI Taxonomy" id="208324"/>
    <lineage>
        <taxon>Eukaryota</taxon>
        <taxon>Metazoa</taxon>
        <taxon>Chordata</taxon>
        <taxon>Craniata</taxon>
        <taxon>Vertebrata</taxon>
        <taxon>Euteleostomi</taxon>
        <taxon>Actinopterygii</taxon>
        <taxon>Neopterygii</taxon>
        <taxon>Teleostei</taxon>
        <taxon>Neoteleostei</taxon>
        <taxon>Acanthomorphata</taxon>
        <taxon>Ovalentaria</taxon>
        <taxon>Atherinomorphae</taxon>
        <taxon>Cyprinodontiformes</taxon>
        <taxon>Goodeidae</taxon>
        <taxon>Ameca</taxon>
    </lineage>
</organism>
<name>A0ABV0ZKZ3_9TELE</name>
<gene>
    <name evidence="1" type="ORF">AMECASPLE_012931</name>
</gene>
<keyword evidence="2" id="KW-1185">Reference proteome</keyword>
<sequence>MVAACDFWMKERLKSSSLQQRKRPDPLLAQTVALTEQTRPSSHHACLSTHRLLIMNACRFSQLWTTTVFESDEWAGKIVAGKYRSNQKRLSCDCTSIIIGVLCNCSCT</sequence>